<proteinExistence type="predicted"/>
<feature type="region of interest" description="Disordered" evidence="1">
    <location>
        <begin position="380"/>
        <end position="443"/>
    </location>
</feature>
<dbReference type="Proteomes" id="UP001153076">
    <property type="component" value="Unassembled WGS sequence"/>
</dbReference>
<feature type="compositionally biased region" description="Basic residues" evidence="1">
    <location>
        <begin position="1338"/>
        <end position="1350"/>
    </location>
</feature>
<feature type="region of interest" description="Disordered" evidence="1">
    <location>
        <begin position="245"/>
        <end position="276"/>
    </location>
</feature>
<sequence length="1350" mass="138623">MSAAGYEEGGAGAGGKFRKRPFPRAQTTPYDRPATALRPSQAAAEKNGWLSKLMDPASKLLTYGAHKLFSSVFRKRLLPPPHPPKDDLDGNAMTRDVQPHGATAVSPTPDVVHSDTKEPATTGENDASKIADASGVAELEAMLKQKTFTRQSCAEMLDVKLHHLTTLLLSRTVDNSVGAERVRSESKTSDLQAFDGRHESLSIRPVQENGIDRAVTGAISTPAIRSKVHEEDVASPAQLAKAYMGSRSAKVSPTGRGLQSQRPREESPSLYKPPFNLKSPATSLLQKPMNDIGSSENGFVTPRFRGRSAIYSMARSPYSRMHPTDAFKASETASETHGRSPLSIIENKQFNESQKQALKRRSSVLENDIGSVGPIRRIRQKPNLLHPKTLTLPASGGPRAAHGSGPILDVTALPPSSNWSSHSHSLSKSMPDDNKPSTSSGYVPSQSIETAQKIFQQLDKFSPKGKSSGLKIDIAGGNSPSRMTPALSGGLAHSAETIDSLKILQRIQDNKKENSRMDSVDAHFPLLAAPTTVEEASVKKFVLTTDNLACQDRAEARVPASFSSHDTKITVVSHSGFDPPQKKRAFQMSAHEDYLELDDDVHLNGVASTPLGEWAGSAELLKKSVAIPDGVPPKEAIAVEKPVVPERKSEDSLLGKWEPESLVDGPVTTNKSVGFTFPVAPSTSLSNSTGTAPITVSKSAANSEKVAPQDLKKFVAPAFSAKSDKLSQFAFSTSSSAVESAAQDTRPELPNSVDITAAKSDGPVGTERPSTQELVGGFKKPEGGPSPVISSAKGIFSFGSTANNATPTNALSSPIPTSVASSPDLFSSVSGNQSAVAVNPLSSPTLFSGRSGLSNGFAASTSATGTATAGTMVGTTTASSMPTFSASTSQVSSSAAVTSVSSGPSFQFGSSPSAIFSTSPSLSAENSAPKLVETSSSNTSSGIFGAGPPEVAIGGTVVSGFDASNFKAANGEAQPAAAAALITESVFGFQVTSAASPVSTSAPSFLSQSSSSASAPAFGLSGATNFSSGASVFGSVSPAASPFNSMSSSSGVSSMSSSVNSGSGTTSSIFSSSWQPSKSTFPTSTFGAASTSTGFSFGAAANGSSSDGNKPSVLFGSSTSNSSSSNSAPFVFGSTTPTSSSSSSASSTPFVFGTTTSSSSGSSSASSSPFVFGSSSSSSAAPIFSFSSSISTTTSSAPSASPPPSQPVFGNIASTPTFGFGSTSTPLGNNDQMSMEDSMAEDSMQAPTATPAPLFGQSPIAGTRSGGFVFGAAPSPSPAPAPGFMGAPSGNPFQFGSQPNQIAPQNPSVFQPSGSVEFHAGSTGSFSLGSGGGDKANRRIVKARSKMRRN</sequence>
<evidence type="ECO:0000313" key="2">
    <source>
        <dbReference type="EMBL" id="KAJ8424256.1"/>
    </source>
</evidence>
<protein>
    <recommendedName>
        <fullName evidence="4">Nuclear pore complex protein</fullName>
    </recommendedName>
</protein>
<feature type="region of interest" description="Disordered" evidence="1">
    <location>
        <begin position="75"/>
        <end position="126"/>
    </location>
</feature>
<feature type="compositionally biased region" description="Polar residues" evidence="1">
    <location>
        <begin position="1291"/>
        <end position="1314"/>
    </location>
</feature>
<dbReference type="PANTHER" id="PTHR33416:SF20">
    <property type="entry name" value="NUCLEAR PORE COMPLEX PROTEIN NUP1"/>
    <property type="match status" value="1"/>
</dbReference>
<dbReference type="GO" id="GO:0005635">
    <property type="term" value="C:nuclear envelope"/>
    <property type="evidence" value="ECO:0007669"/>
    <property type="project" value="TreeGrafter"/>
</dbReference>
<evidence type="ECO:0000256" key="1">
    <source>
        <dbReference type="SAM" id="MobiDB-lite"/>
    </source>
</evidence>
<gene>
    <name evidence="2" type="ORF">Cgig2_011143</name>
</gene>
<evidence type="ECO:0008006" key="4">
    <source>
        <dbReference type="Google" id="ProtNLM"/>
    </source>
</evidence>
<reference evidence="2" key="1">
    <citation type="submission" date="2022-04" db="EMBL/GenBank/DDBJ databases">
        <title>Carnegiea gigantea Genome sequencing and assembly v2.</title>
        <authorList>
            <person name="Copetti D."/>
            <person name="Sanderson M.J."/>
            <person name="Burquez A."/>
            <person name="Wojciechowski M.F."/>
        </authorList>
    </citation>
    <scope>NUCLEOTIDE SEQUENCE</scope>
    <source>
        <strain evidence="2">SGP5-SGP5p</strain>
        <tissue evidence="2">Aerial part</tissue>
    </source>
</reference>
<dbReference type="OrthoDB" id="653468at2759"/>
<comment type="caution">
    <text evidence="2">The sequence shown here is derived from an EMBL/GenBank/DDBJ whole genome shotgun (WGS) entry which is preliminary data.</text>
</comment>
<feature type="compositionally biased region" description="Polar residues" evidence="1">
    <location>
        <begin position="346"/>
        <end position="356"/>
    </location>
</feature>
<feature type="region of interest" description="Disordered" evidence="1">
    <location>
        <begin position="753"/>
        <end position="784"/>
    </location>
</feature>
<dbReference type="GO" id="GO:0016973">
    <property type="term" value="P:poly(A)+ mRNA export from nucleus"/>
    <property type="evidence" value="ECO:0007669"/>
    <property type="project" value="TreeGrafter"/>
</dbReference>
<dbReference type="GO" id="GO:0071763">
    <property type="term" value="P:nuclear membrane organization"/>
    <property type="evidence" value="ECO:0007669"/>
    <property type="project" value="TreeGrafter"/>
</dbReference>
<evidence type="ECO:0000313" key="3">
    <source>
        <dbReference type="Proteomes" id="UP001153076"/>
    </source>
</evidence>
<keyword evidence="3" id="KW-1185">Reference proteome</keyword>
<feature type="region of interest" description="Disordered" evidence="1">
    <location>
        <begin position="327"/>
        <end position="357"/>
    </location>
</feature>
<feature type="compositionally biased region" description="Low complexity" evidence="1">
    <location>
        <begin position="416"/>
        <end position="429"/>
    </location>
</feature>
<feature type="region of interest" description="Disordered" evidence="1">
    <location>
        <begin position="1192"/>
        <end position="1213"/>
    </location>
</feature>
<name>A0A9Q1GP16_9CARY</name>
<feature type="region of interest" description="Disordered" evidence="1">
    <location>
        <begin position="1"/>
        <end position="46"/>
    </location>
</feature>
<organism evidence="2 3">
    <name type="scientific">Carnegiea gigantea</name>
    <dbReference type="NCBI Taxonomy" id="171969"/>
    <lineage>
        <taxon>Eukaryota</taxon>
        <taxon>Viridiplantae</taxon>
        <taxon>Streptophyta</taxon>
        <taxon>Embryophyta</taxon>
        <taxon>Tracheophyta</taxon>
        <taxon>Spermatophyta</taxon>
        <taxon>Magnoliopsida</taxon>
        <taxon>eudicotyledons</taxon>
        <taxon>Gunneridae</taxon>
        <taxon>Pentapetalae</taxon>
        <taxon>Caryophyllales</taxon>
        <taxon>Cactineae</taxon>
        <taxon>Cactaceae</taxon>
        <taxon>Cactoideae</taxon>
        <taxon>Echinocereeae</taxon>
        <taxon>Carnegiea</taxon>
    </lineage>
</organism>
<feature type="region of interest" description="Disordered" evidence="1">
    <location>
        <begin position="1266"/>
        <end position="1350"/>
    </location>
</feature>
<dbReference type="EMBL" id="JAKOGI010001726">
    <property type="protein sequence ID" value="KAJ8424256.1"/>
    <property type="molecule type" value="Genomic_DNA"/>
</dbReference>
<dbReference type="PANTHER" id="PTHR33416">
    <property type="entry name" value="NUCLEAR PORE COMPLEX PROTEIN NUP1"/>
    <property type="match status" value="1"/>
</dbReference>
<accession>A0A9Q1GP16</accession>